<dbReference type="InterPro" id="IPR003660">
    <property type="entry name" value="HAMP_dom"/>
</dbReference>
<dbReference type="PANTHER" id="PTHR45436">
    <property type="entry name" value="SENSOR HISTIDINE KINASE YKOH"/>
    <property type="match status" value="1"/>
</dbReference>
<evidence type="ECO:0000256" key="3">
    <source>
        <dbReference type="ARBA" id="ARBA00012438"/>
    </source>
</evidence>
<feature type="domain" description="Histidine kinase" evidence="12">
    <location>
        <begin position="254"/>
        <end position="461"/>
    </location>
</feature>
<dbReference type="RefSeq" id="WP_169163276.1">
    <property type="nucleotide sequence ID" value="NZ_JABBFW010000031.1"/>
</dbReference>
<dbReference type="SMART" id="SM00387">
    <property type="entry name" value="HATPase_c"/>
    <property type="match status" value="1"/>
</dbReference>
<name>A0A848FJ94_9BURK</name>
<gene>
    <name evidence="14" type="ORF">HHL10_25750</name>
</gene>
<sequence>MSRVSLRRRLLWAAALWIALGLAAVGVLLVLLFRHHVEQELAERARGQLDALIAGLVVEPGAAGAARLGLRREPPDPAFHQPLGGMYWLVQGAAGPPLRSRSWWDALPAPALAAQWPKLVPGETGRFTGTGPGAQPLLLWARRVELAGLDAPVVVAVGADVTRLQGLTRSYALTVGAALGVLALALWAAAGLQVRSGLAPLGRLQVALQRLRGGEASRIEGRYPAEVQPLVADLNAVLDHNERLVRQAREQSGNLAHGLKTPLAVIGNAAVHWPGEEGELVRAQLALLQRQVDLHLVRARAAAQSLDASRGAGPGTPVAAVLDDLLRVMERLYAARALRLERELPPQPPRVAVPTETLHELLGNLLDNACQWARWRVRVRVAPQPGAPERVVIEIHDDGPGIAPEQRERALQRGQRLDERQPGSGLGLAIADELAQLHGGRLELEKSPLGGLLARVGLPRR</sequence>
<evidence type="ECO:0000256" key="6">
    <source>
        <dbReference type="ARBA" id="ARBA00022692"/>
    </source>
</evidence>
<protein>
    <recommendedName>
        <fullName evidence="3">histidine kinase</fullName>
        <ecNumber evidence="3">2.7.13.3</ecNumber>
    </recommendedName>
</protein>
<dbReference type="AlphaFoldDB" id="A0A848FJ94"/>
<keyword evidence="6 11" id="KW-0812">Transmembrane</keyword>
<dbReference type="InterPro" id="IPR050428">
    <property type="entry name" value="TCS_sensor_his_kinase"/>
</dbReference>
<dbReference type="GO" id="GO:0005886">
    <property type="term" value="C:plasma membrane"/>
    <property type="evidence" value="ECO:0007669"/>
    <property type="project" value="TreeGrafter"/>
</dbReference>
<feature type="transmembrane region" description="Helical" evidence="11">
    <location>
        <begin position="12"/>
        <end position="33"/>
    </location>
</feature>
<keyword evidence="8 11" id="KW-1133">Transmembrane helix</keyword>
<keyword evidence="7 14" id="KW-0418">Kinase</keyword>
<keyword evidence="9" id="KW-0902">Two-component regulatory system</keyword>
<evidence type="ECO:0000256" key="5">
    <source>
        <dbReference type="ARBA" id="ARBA00022679"/>
    </source>
</evidence>
<feature type="transmembrane region" description="Helical" evidence="11">
    <location>
        <begin position="171"/>
        <end position="190"/>
    </location>
</feature>
<comment type="caution">
    <text evidence="14">The sequence shown here is derived from an EMBL/GenBank/DDBJ whole genome shotgun (WGS) entry which is preliminary data.</text>
</comment>
<dbReference type="PROSITE" id="PS50885">
    <property type="entry name" value="HAMP"/>
    <property type="match status" value="1"/>
</dbReference>
<dbReference type="Pfam" id="PF02518">
    <property type="entry name" value="HATPase_c"/>
    <property type="match status" value="1"/>
</dbReference>
<evidence type="ECO:0000256" key="11">
    <source>
        <dbReference type="SAM" id="Phobius"/>
    </source>
</evidence>
<dbReference type="PROSITE" id="PS50109">
    <property type="entry name" value="HIS_KIN"/>
    <property type="match status" value="1"/>
</dbReference>
<dbReference type="GO" id="GO:0000160">
    <property type="term" value="P:phosphorelay signal transduction system"/>
    <property type="evidence" value="ECO:0007669"/>
    <property type="project" value="UniProtKB-KW"/>
</dbReference>
<evidence type="ECO:0000256" key="9">
    <source>
        <dbReference type="ARBA" id="ARBA00023012"/>
    </source>
</evidence>
<evidence type="ECO:0000256" key="4">
    <source>
        <dbReference type="ARBA" id="ARBA00022553"/>
    </source>
</evidence>
<reference evidence="14 15" key="1">
    <citation type="submission" date="2020-04" db="EMBL/GenBank/DDBJ databases">
        <title>Azohydromonas sp. isolated from soil.</title>
        <authorList>
            <person name="Dahal R.H."/>
        </authorList>
    </citation>
    <scope>NUCLEOTIDE SEQUENCE [LARGE SCALE GENOMIC DNA]</scope>
    <source>
        <strain evidence="14 15">G-1-1-14</strain>
    </source>
</reference>
<dbReference type="InterPro" id="IPR036890">
    <property type="entry name" value="HATPase_C_sf"/>
</dbReference>
<evidence type="ECO:0000259" key="12">
    <source>
        <dbReference type="PROSITE" id="PS50109"/>
    </source>
</evidence>
<evidence type="ECO:0000256" key="10">
    <source>
        <dbReference type="ARBA" id="ARBA00023136"/>
    </source>
</evidence>
<accession>A0A848FJ94</accession>
<feature type="domain" description="HAMP" evidence="13">
    <location>
        <begin position="195"/>
        <end position="246"/>
    </location>
</feature>
<dbReference type="PANTHER" id="PTHR45436:SF5">
    <property type="entry name" value="SENSOR HISTIDINE KINASE TRCS"/>
    <property type="match status" value="1"/>
</dbReference>
<dbReference type="GO" id="GO:0004673">
    <property type="term" value="F:protein histidine kinase activity"/>
    <property type="evidence" value="ECO:0007669"/>
    <property type="project" value="UniProtKB-EC"/>
</dbReference>
<dbReference type="InterPro" id="IPR005467">
    <property type="entry name" value="His_kinase_dom"/>
</dbReference>
<dbReference type="EC" id="2.7.13.3" evidence="3"/>
<dbReference type="Proteomes" id="UP000574067">
    <property type="component" value="Unassembled WGS sequence"/>
</dbReference>
<dbReference type="PRINTS" id="PR00344">
    <property type="entry name" value="BCTRLSENSOR"/>
</dbReference>
<comment type="catalytic activity">
    <reaction evidence="1">
        <text>ATP + protein L-histidine = ADP + protein N-phospho-L-histidine.</text>
        <dbReference type="EC" id="2.7.13.3"/>
    </reaction>
</comment>
<organism evidence="14 15">
    <name type="scientific">Azohydromonas caseinilytica</name>
    <dbReference type="NCBI Taxonomy" id="2728836"/>
    <lineage>
        <taxon>Bacteria</taxon>
        <taxon>Pseudomonadati</taxon>
        <taxon>Pseudomonadota</taxon>
        <taxon>Betaproteobacteria</taxon>
        <taxon>Burkholderiales</taxon>
        <taxon>Sphaerotilaceae</taxon>
        <taxon>Azohydromonas</taxon>
    </lineage>
</organism>
<dbReference type="Gene3D" id="1.10.287.130">
    <property type="match status" value="1"/>
</dbReference>
<dbReference type="Gene3D" id="3.30.565.10">
    <property type="entry name" value="Histidine kinase-like ATPase, C-terminal domain"/>
    <property type="match status" value="1"/>
</dbReference>
<evidence type="ECO:0000313" key="14">
    <source>
        <dbReference type="EMBL" id="NML18379.1"/>
    </source>
</evidence>
<evidence type="ECO:0000256" key="7">
    <source>
        <dbReference type="ARBA" id="ARBA00022777"/>
    </source>
</evidence>
<keyword evidence="10 11" id="KW-0472">Membrane</keyword>
<keyword evidence="15" id="KW-1185">Reference proteome</keyword>
<evidence type="ECO:0000256" key="1">
    <source>
        <dbReference type="ARBA" id="ARBA00000085"/>
    </source>
</evidence>
<evidence type="ECO:0000259" key="13">
    <source>
        <dbReference type="PROSITE" id="PS50885"/>
    </source>
</evidence>
<evidence type="ECO:0000313" key="15">
    <source>
        <dbReference type="Proteomes" id="UP000574067"/>
    </source>
</evidence>
<dbReference type="InterPro" id="IPR003594">
    <property type="entry name" value="HATPase_dom"/>
</dbReference>
<keyword evidence="4" id="KW-0597">Phosphoprotein</keyword>
<dbReference type="EMBL" id="JABBFW010000031">
    <property type="protein sequence ID" value="NML18379.1"/>
    <property type="molecule type" value="Genomic_DNA"/>
</dbReference>
<comment type="subcellular location">
    <subcellularLocation>
        <location evidence="2">Membrane</location>
    </subcellularLocation>
</comment>
<proteinExistence type="predicted"/>
<dbReference type="InterPro" id="IPR004358">
    <property type="entry name" value="Sig_transdc_His_kin-like_C"/>
</dbReference>
<dbReference type="SUPFAM" id="SSF55874">
    <property type="entry name" value="ATPase domain of HSP90 chaperone/DNA topoisomerase II/histidine kinase"/>
    <property type="match status" value="1"/>
</dbReference>
<evidence type="ECO:0000256" key="8">
    <source>
        <dbReference type="ARBA" id="ARBA00022989"/>
    </source>
</evidence>
<evidence type="ECO:0000256" key="2">
    <source>
        <dbReference type="ARBA" id="ARBA00004370"/>
    </source>
</evidence>
<keyword evidence="5" id="KW-0808">Transferase</keyword>